<dbReference type="Gene3D" id="3.40.30.10">
    <property type="entry name" value="Glutaredoxin"/>
    <property type="match status" value="1"/>
</dbReference>
<dbReference type="EMBL" id="MLQQ01000001">
    <property type="protein sequence ID" value="OIJ15797.1"/>
    <property type="molecule type" value="Genomic_DNA"/>
</dbReference>
<dbReference type="AlphaFoldDB" id="A0A1S2LVV8"/>
<gene>
    <name evidence="3" type="ORF">BKP35_02050</name>
</gene>
<dbReference type="InterPro" id="IPR050553">
    <property type="entry name" value="Thioredoxin_ResA/DsbE_sf"/>
</dbReference>
<sequence length="138" mass="15879">MKAPTFKLRKMNDDEEVSLQSFFGKPIMLTFWASWCPDSQKDLHMKDQFYRSIQSDQLVFLTINVTGREGEKGAGEEFINKQNYTFPVLFDEGTKTYDAYRCMGVPTTVLINKEHEVVATFGDKATFTEILKHVGHIL</sequence>
<evidence type="ECO:0000313" key="3">
    <source>
        <dbReference type="EMBL" id="OIJ15797.1"/>
    </source>
</evidence>
<feature type="domain" description="Thioredoxin" evidence="2">
    <location>
        <begin position="1"/>
        <end position="138"/>
    </location>
</feature>
<dbReference type="GO" id="GO:0016491">
    <property type="term" value="F:oxidoreductase activity"/>
    <property type="evidence" value="ECO:0007669"/>
    <property type="project" value="InterPro"/>
</dbReference>
<keyword evidence="1" id="KW-1015">Disulfide bond</keyword>
<dbReference type="Pfam" id="PF00578">
    <property type="entry name" value="AhpC-TSA"/>
    <property type="match status" value="1"/>
</dbReference>
<dbReference type="PROSITE" id="PS51352">
    <property type="entry name" value="THIOREDOXIN_2"/>
    <property type="match status" value="1"/>
</dbReference>
<dbReference type="SUPFAM" id="SSF52833">
    <property type="entry name" value="Thioredoxin-like"/>
    <property type="match status" value="1"/>
</dbReference>
<evidence type="ECO:0000313" key="4">
    <source>
        <dbReference type="Proteomes" id="UP000180098"/>
    </source>
</evidence>
<dbReference type="Proteomes" id="UP000180098">
    <property type="component" value="Unassembled WGS sequence"/>
</dbReference>
<dbReference type="InterPro" id="IPR013766">
    <property type="entry name" value="Thioredoxin_domain"/>
</dbReference>
<protein>
    <recommendedName>
        <fullName evidence="2">Thioredoxin domain-containing protein</fullName>
    </recommendedName>
</protein>
<evidence type="ECO:0000259" key="2">
    <source>
        <dbReference type="PROSITE" id="PS51352"/>
    </source>
</evidence>
<proteinExistence type="predicted"/>
<dbReference type="CDD" id="cd02966">
    <property type="entry name" value="TlpA_like_family"/>
    <property type="match status" value="1"/>
</dbReference>
<dbReference type="PANTHER" id="PTHR42852">
    <property type="entry name" value="THIOL:DISULFIDE INTERCHANGE PROTEIN DSBE"/>
    <property type="match status" value="1"/>
</dbReference>
<dbReference type="GO" id="GO:0016209">
    <property type="term" value="F:antioxidant activity"/>
    <property type="evidence" value="ECO:0007669"/>
    <property type="project" value="InterPro"/>
</dbReference>
<accession>A0A1S2LVV8</accession>
<dbReference type="InterPro" id="IPR000866">
    <property type="entry name" value="AhpC/TSA"/>
</dbReference>
<organism evidence="3 4">
    <name type="scientific">Anaerobacillus arseniciselenatis</name>
    <dbReference type="NCBI Taxonomy" id="85682"/>
    <lineage>
        <taxon>Bacteria</taxon>
        <taxon>Bacillati</taxon>
        <taxon>Bacillota</taxon>
        <taxon>Bacilli</taxon>
        <taxon>Bacillales</taxon>
        <taxon>Bacillaceae</taxon>
        <taxon>Anaerobacillus</taxon>
    </lineage>
</organism>
<evidence type="ECO:0000256" key="1">
    <source>
        <dbReference type="ARBA" id="ARBA00023157"/>
    </source>
</evidence>
<dbReference type="OrthoDB" id="25753at2"/>
<reference evidence="3 4" key="1">
    <citation type="submission" date="2016-10" db="EMBL/GenBank/DDBJ databases">
        <title>Draft genome sequences of four alkaliphilic bacteria belonging to the Anaerobacillus genus.</title>
        <authorList>
            <person name="Bassil N.M."/>
            <person name="Lloyd J.R."/>
        </authorList>
    </citation>
    <scope>NUCLEOTIDE SEQUENCE [LARGE SCALE GENOMIC DNA]</scope>
    <source>
        <strain evidence="3 4">DSM 15340</strain>
    </source>
</reference>
<dbReference type="PANTHER" id="PTHR42852:SF17">
    <property type="entry name" value="THIOREDOXIN-LIKE PROTEIN HI_1115"/>
    <property type="match status" value="1"/>
</dbReference>
<keyword evidence="4" id="KW-1185">Reference proteome</keyword>
<dbReference type="RefSeq" id="WP_071311722.1">
    <property type="nucleotide sequence ID" value="NZ_MLQQ01000001.1"/>
</dbReference>
<dbReference type="InterPro" id="IPR036249">
    <property type="entry name" value="Thioredoxin-like_sf"/>
</dbReference>
<name>A0A1S2LVV8_9BACI</name>
<comment type="caution">
    <text evidence="3">The sequence shown here is derived from an EMBL/GenBank/DDBJ whole genome shotgun (WGS) entry which is preliminary data.</text>
</comment>